<evidence type="ECO:0000313" key="4">
    <source>
        <dbReference type="Proteomes" id="UP000293360"/>
    </source>
</evidence>
<dbReference type="Proteomes" id="UP000293360">
    <property type="component" value="Unassembled WGS sequence"/>
</dbReference>
<keyword evidence="4" id="KW-1185">Reference proteome</keyword>
<dbReference type="AlphaFoldDB" id="A0A4Q4THV4"/>
<dbReference type="GO" id="GO:0005634">
    <property type="term" value="C:nucleus"/>
    <property type="evidence" value="ECO:0007669"/>
    <property type="project" value="TreeGrafter"/>
</dbReference>
<dbReference type="InterPro" id="IPR038356">
    <property type="entry name" value="Tma16_sf"/>
</dbReference>
<reference evidence="3 4" key="1">
    <citation type="submission" date="2018-06" db="EMBL/GenBank/DDBJ databases">
        <title>Complete Genomes of Monosporascus.</title>
        <authorList>
            <person name="Robinson A.J."/>
            <person name="Natvig D.O."/>
        </authorList>
    </citation>
    <scope>NUCLEOTIDE SEQUENCE [LARGE SCALE GENOMIC DNA]</scope>
    <source>
        <strain evidence="3 4">CBS 110550</strain>
    </source>
</reference>
<dbReference type="Pfam" id="PF11176">
    <property type="entry name" value="Tma16"/>
    <property type="match status" value="2"/>
</dbReference>
<evidence type="ECO:0000313" key="3">
    <source>
        <dbReference type="EMBL" id="RYP05117.1"/>
    </source>
</evidence>
<dbReference type="InterPro" id="IPR021346">
    <property type="entry name" value="Tma16"/>
</dbReference>
<evidence type="ECO:0000256" key="2">
    <source>
        <dbReference type="SAM" id="MobiDB-lite"/>
    </source>
</evidence>
<proteinExistence type="inferred from homology"/>
<feature type="compositionally biased region" description="Basic and acidic residues" evidence="2">
    <location>
        <begin position="1"/>
        <end position="10"/>
    </location>
</feature>
<accession>A0A4Q4THV4</accession>
<dbReference type="PANTHER" id="PTHR13349:SF2">
    <property type="entry name" value="TRANSLATION MACHINERY-ASSOCIATED PROTEIN 16"/>
    <property type="match status" value="1"/>
</dbReference>
<organism evidence="3 4">
    <name type="scientific">Monosporascus ibericus</name>
    <dbReference type="NCBI Taxonomy" id="155417"/>
    <lineage>
        <taxon>Eukaryota</taxon>
        <taxon>Fungi</taxon>
        <taxon>Dikarya</taxon>
        <taxon>Ascomycota</taxon>
        <taxon>Pezizomycotina</taxon>
        <taxon>Sordariomycetes</taxon>
        <taxon>Xylariomycetidae</taxon>
        <taxon>Xylariales</taxon>
        <taxon>Xylariales incertae sedis</taxon>
        <taxon>Monosporascus</taxon>
    </lineage>
</organism>
<sequence>MPKTSFEKTRKAIAKKKGPIESLHQYSRDSKRLHRAQVRDEKLEKIAASRRKNDQPYRTYVHQYDEELDEIKKSRRKGRPPSTKEDLFKMKIESLQKEWRNGFRQYL</sequence>
<comment type="caution">
    <text evidence="3">The sequence shown here is derived from an EMBL/GenBank/DDBJ whole genome shotgun (WGS) entry which is preliminary data.</text>
</comment>
<dbReference type="Gene3D" id="1.20.1440.170">
    <property type="entry name" value="Translation machinery-associated protein 16-like"/>
    <property type="match status" value="1"/>
</dbReference>
<comment type="similarity">
    <text evidence="1">Belongs to the TMA16 family.</text>
</comment>
<dbReference type="STRING" id="155417.A0A4Q4THV4"/>
<gene>
    <name evidence="3" type="ORF">DL764_004033</name>
</gene>
<dbReference type="PANTHER" id="PTHR13349">
    <property type="entry name" value="TRANSLATION MACHINERY-ASSOCIATED PROTEIN 16"/>
    <property type="match status" value="1"/>
</dbReference>
<evidence type="ECO:0000256" key="1">
    <source>
        <dbReference type="ARBA" id="ARBA00034127"/>
    </source>
</evidence>
<dbReference type="OrthoDB" id="270284at2759"/>
<name>A0A4Q4THV4_9PEZI</name>
<protein>
    <submittedName>
        <fullName evidence="3">Uncharacterized protein</fullName>
    </submittedName>
</protein>
<feature type="region of interest" description="Disordered" evidence="2">
    <location>
        <begin position="1"/>
        <end position="56"/>
    </location>
</feature>
<dbReference type="EMBL" id="QJNU01000181">
    <property type="protein sequence ID" value="RYP05117.1"/>
    <property type="molecule type" value="Genomic_DNA"/>
</dbReference>
<feature type="compositionally biased region" description="Basic and acidic residues" evidence="2">
    <location>
        <begin position="37"/>
        <end position="55"/>
    </location>
</feature>